<dbReference type="GO" id="GO:0006081">
    <property type="term" value="P:aldehyde metabolic process"/>
    <property type="evidence" value="ECO:0007669"/>
    <property type="project" value="InterPro"/>
</dbReference>
<dbReference type="Proteomes" id="UP000198407">
    <property type="component" value="Unassembled WGS sequence"/>
</dbReference>
<dbReference type="InterPro" id="IPR015590">
    <property type="entry name" value="Aldehyde_DH_dom"/>
</dbReference>
<evidence type="ECO:0000313" key="12">
    <source>
        <dbReference type="Proteomes" id="UP000198407"/>
    </source>
</evidence>
<dbReference type="CDD" id="cd07133">
    <property type="entry name" value="ALDH_CALDH_CalB"/>
    <property type="match status" value="1"/>
</dbReference>
<dbReference type="GO" id="GO:0005737">
    <property type="term" value="C:cytoplasm"/>
    <property type="evidence" value="ECO:0007669"/>
    <property type="project" value="TreeGrafter"/>
</dbReference>
<evidence type="ECO:0000256" key="8">
    <source>
        <dbReference type="PROSITE-ProRule" id="PRU10007"/>
    </source>
</evidence>
<evidence type="ECO:0000256" key="6">
    <source>
        <dbReference type="PIRNR" id="PIRNR036492"/>
    </source>
</evidence>
<dbReference type="STRING" id="1215104.GCA_000730585_02137"/>
<dbReference type="PANTHER" id="PTHR43570">
    <property type="entry name" value="ALDEHYDE DEHYDROGENASE"/>
    <property type="match status" value="1"/>
</dbReference>
<dbReference type="Gene3D" id="3.40.309.10">
    <property type="entry name" value="Aldehyde Dehydrogenase, Chain A, domain 2"/>
    <property type="match status" value="1"/>
</dbReference>
<dbReference type="Pfam" id="PF00171">
    <property type="entry name" value="Aldedh"/>
    <property type="match status" value="1"/>
</dbReference>
<comment type="catalytic activity">
    <reaction evidence="5">
        <text>(E)-coniferaldehyde + NADP(+) + H2O = (E)-ferulate + NADPH + 2 H(+)</text>
        <dbReference type="Rhea" id="RHEA:23964"/>
        <dbReference type="ChEBI" id="CHEBI:15377"/>
        <dbReference type="ChEBI" id="CHEBI:15378"/>
        <dbReference type="ChEBI" id="CHEBI:16547"/>
        <dbReference type="ChEBI" id="CHEBI:29749"/>
        <dbReference type="ChEBI" id="CHEBI:57783"/>
        <dbReference type="ChEBI" id="CHEBI:58349"/>
        <dbReference type="EC" id="1.2.1.68"/>
    </reaction>
</comment>
<dbReference type="InterPro" id="IPR016163">
    <property type="entry name" value="Ald_DH_C"/>
</dbReference>
<sequence>MNTAIHASPADCGEAAALRILSLQRAAQREQPIATLQERRQHLRRLERLLLDNRDAICAAINADFGNRAHQETLLLELFLSVDGIRDCHRRLARWIRPQRRKGSLWFAGARNRVIPQPKGVVGVIAPWNYPLFLVMGPLTSALAAGNRCMVKMAANSQHLCALLQRLVARDFAEHTLAIVPNVSGAVFSSLPFDHLIFTGSAATGRQVMKAAAANLTPVTLELGGKSPVIVADDFDLKTAAARILQMKTVNAGQTCVAPDYLLIHESRVEAFVEHCKAIVPKRYPALGARDYTAIVDRPAFERLLGCLEDARDKGGRVVPLLPGLRSDAATRKIAPVLVLDVHDSMQVMREEIFGPILPVKTYRSLDEALDYINERDHPLALYLFSHRRAVQARVIAATRSGGVALNDCGLHVAQHDLPFGGVGASGMGHYHGYEGFLEFSKQRPVFQQFAWPAFRLLYPPYGKTFERLMRLMLGR</sequence>
<evidence type="ECO:0000256" key="3">
    <source>
        <dbReference type="ARBA" id="ARBA00023027"/>
    </source>
</evidence>
<evidence type="ECO:0000259" key="10">
    <source>
        <dbReference type="Pfam" id="PF00171"/>
    </source>
</evidence>
<evidence type="ECO:0000256" key="4">
    <source>
        <dbReference type="ARBA" id="ARBA00051482"/>
    </source>
</evidence>
<dbReference type="AlphaFoldDB" id="A0A239KSN4"/>
<evidence type="ECO:0000256" key="9">
    <source>
        <dbReference type="RuleBase" id="RU003345"/>
    </source>
</evidence>
<feature type="active site" evidence="7">
    <location>
        <position position="256"/>
    </location>
</feature>
<accession>A0A239KSN4</accession>
<comment type="similarity">
    <text evidence="1 6 9">Belongs to the aldehyde dehydrogenase family.</text>
</comment>
<evidence type="ECO:0000256" key="5">
    <source>
        <dbReference type="ARBA" id="ARBA00051636"/>
    </source>
</evidence>
<protein>
    <recommendedName>
        <fullName evidence="6">Aldehyde dehydrogenase</fullName>
    </recommendedName>
</protein>
<dbReference type="InterPro" id="IPR029510">
    <property type="entry name" value="Ald_DH_CS_GLU"/>
</dbReference>
<evidence type="ECO:0000256" key="1">
    <source>
        <dbReference type="ARBA" id="ARBA00009986"/>
    </source>
</evidence>
<dbReference type="InterPro" id="IPR012394">
    <property type="entry name" value="Aldehyde_DH_NAD(P)"/>
</dbReference>
<dbReference type="RefSeq" id="WP_042126419.1">
    <property type="nucleotide sequence ID" value="NZ_FZOL01000029.1"/>
</dbReference>
<dbReference type="PROSITE" id="PS00687">
    <property type="entry name" value="ALDEHYDE_DEHYDR_GLU"/>
    <property type="match status" value="1"/>
</dbReference>
<dbReference type="PIRSF" id="PIRSF036492">
    <property type="entry name" value="ALDH"/>
    <property type="match status" value="1"/>
</dbReference>
<dbReference type="InterPro" id="IPR016161">
    <property type="entry name" value="Ald_DH/histidinol_DH"/>
</dbReference>
<keyword evidence="12" id="KW-1185">Reference proteome</keyword>
<dbReference type="OrthoDB" id="9812625at2"/>
<dbReference type="EMBL" id="FZOL01000029">
    <property type="protein sequence ID" value="SNT21191.1"/>
    <property type="molecule type" value="Genomic_DNA"/>
</dbReference>
<dbReference type="GO" id="GO:0050269">
    <property type="term" value="F:coniferyl-aldehyde dehydrogenase [NAD(P)+] activity"/>
    <property type="evidence" value="ECO:0007669"/>
    <property type="project" value="UniProtKB-EC"/>
</dbReference>
<dbReference type="SUPFAM" id="SSF53720">
    <property type="entry name" value="ALDH-like"/>
    <property type="match status" value="1"/>
</dbReference>
<dbReference type="Gene3D" id="3.40.605.10">
    <property type="entry name" value="Aldehyde Dehydrogenase, Chain A, domain 1"/>
    <property type="match status" value="1"/>
</dbReference>
<evidence type="ECO:0000313" key="11">
    <source>
        <dbReference type="EMBL" id="SNT21191.1"/>
    </source>
</evidence>
<organism evidence="11 12">
    <name type="scientific">Pseudomonas japonica</name>
    <dbReference type="NCBI Taxonomy" id="256466"/>
    <lineage>
        <taxon>Bacteria</taxon>
        <taxon>Pseudomonadati</taxon>
        <taxon>Pseudomonadota</taxon>
        <taxon>Gammaproteobacteria</taxon>
        <taxon>Pseudomonadales</taxon>
        <taxon>Pseudomonadaceae</taxon>
        <taxon>Pseudomonas</taxon>
    </lineage>
</organism>
<proteinExistence type="inferred from homology"/>
<keyword evidence="3" id="KW-0520">NAD</keyword>
<reference evidence="12" key="1">
    <citation type="submission" date="2017-06" db="EMBL/GenBank/DDBJ databases">
        <authorList>
            <person name="Varghese N."/>
            <person name="Submissions S."/>
        </authorList>
    </citation>
    <scope>NUCLEOTIDE SEQUENCE [LARGE SCALE GENOMIC DNA]</scope>
    <source>
        <strain evidence="12">DSM 22348</strain>
    </source>
</reference>
<dbReference type="GO" id="GO:0004029">
    <property type="term" value="F:aldehyde dehydrogenase (NAD+) activity"/>
    <property type="evidence" value="ECO:0007669"/>
    <property type="project" value="TreeGrafter"/>
</dbReference>
<evidence type="ECO:0000256" key="7">
    <source>
        <dbReference type="PIRSR" id="PIRSR036492-1"/>
    </source>
</evidence>
<feature type="active site" evidence="7 8">
    <location>
        <position position="222"/>
    </location>
</feature>
<evidence type="ECO:0000256" key="2">
    <source>
        <dbReference type="ARBA" id="ARBA00023002"/>
    </source>
</evidence>
<dbReference type="FunFam" id="3.40.309.10:FF:000003">
    <property type="entry name" value="Aldehyde dehydrogenase"/>
    <property type="match status" value="1"/>
</dbReference>
<dbReference type="PANTHER" id="PTHR43570:SF20">
    <property type="entry name" value="ALDEHYDE DEHYDROGENASE ALDX-RELATED"/>
    <property type="match status" value="1"/>
</dbReference>
<keyword evidence="2 6" id="KW-0560">Oxidoreductase</keyword>
<gene>
    <name evidence="11" type="ORF">SAMN05444352_1295</name>
</gene>
<dbReference type="InterPro" id="IPR016162">
    <property type="entry name" value="Ald_DH_N"/>
</dbReference>
<name>A0A239KSN4_9PSED</name>
<comment type="catalytic activity">
    <reaction evidence="4">
        <text>(E)-coniferaldehyde + NAD(+) + H2O = (E)-ferulate + NADH + 2 H(+)</text>
        <dbReference type="Rhea" id="RHEA:23968"/>
        <dbReference type="ChEBI" id="CHEBI:15377"/>
        <dbReference type="ChEBI" id="CHEBI:15378"/>
        <dbReference type="ChEBI" id="CHEBI:16547"/>
        <dbReference type="ChEBI" id="CHEBI:29749"/>
        <dbReference type="ChEBI" id="CHEBI:57540"/>
        <dbReference type="ChEBI" id="CHEBI:57945"/>
        <dbReference type="EC" id="1.2.1.68"/>
    </reaction>
</comment>
<feature type="domain" description="Aldehyde dehydrogenase" evidence="10">
    <location>
        <begin position="8"/>
        <end position="444"/>
    </location>
</feature>